<name>A0ABQ2DYI2_9ACTN</name>
<gene>
    <name evidence="2" type="ORF">GCM10011583_02800</name>
</gene>
<evidence type="ECO:0000256" key="1">
    <source>
        <dbReference type="SAM" id="SignalP"/>
    </source>
</evidence>
<accession>A0ABQ2DYI2</accession>
<dbReference type="Proteomes" id="UP000660265">
    <property type="component" value="Unassembled WGS sequence"/>
</dbReference>
<feature type="signal peptide" evidence="1">
    <location>
        <begin position="1"/>
        <end position="38"/>
    </location>
</feature>
<proteinExistence type="predicted"/>
<keyword evidence="3" id="KW-1185">Reference proteome</keyword>
<evidence type="ECO:0008006" key="4">
    <source>
        <dbReference type="Google" id="ProtNLM"/>
    </source>
</evidence>
<evidence type="ECO:0000313" key="2">
    <source>
        <dbReference type="EMBL" id="GGJ74782.1"/>
    </source>
</evidence>
<feature type="chain" id="PRO_5045517395" description="Secreted protein" evidence="1">
    <location>
        <begin position="39"/>
        <end position="214"/>
    </location>
</feature>
<sequence length="214" mass="21925">MTTGWKTTRRTTRRALTTAATATLAGALALSVSGSVQAAPKATTPGFLTAKDMPQAQGNFWTAGAVTGGAPETDPFCLENVLPAKGTTWHRQFVTDLDTTGAQVSVRAPSTAAAKKLATSAEAAVAACAADWLRDTPGGTASWDDYGRIAVEEGARVIGVGVAIPEAGPGVHLLGIGRDGDTVTFVTWGQLGDLSQAPVAAFKKTTTTAVNKLR</sequence>
<protein>
    <recommendedName>
        <fullName evidence="4">Secreted protein</fullName>
    </recommendedName>
</protein>
<dbReference type="EMBL" id="BMMV01000001">
    <property type="protein sequence ID" value="GGJ74782.1"/>
    <property type="molecule type" value="Genomic_DNA"/>
</dbReference>
<evidence type="ECO:0000313" key="3">
    <source>
        <dbReference type="Proteomes" id="UP000660265"/>
    </source>
</evidence>
<comment type="caution">
    <text evidence="2">The sequence shown here is derived from an EMBL/GenBank/DDBJ whole genome shotgun (WGS) entry which is preliminary data.</text>
</comment>
<organism evidence="2 3">
    <name type="scientific">Streptomyces camponoticapitis</name>
    <dbReference type="NCBI Taxonomy" id="1616125"/>
    <lineage>
        <taxon>Bacteria</taxon>
        <taxon>Bacillati</taxon>
        <taxon>Actinomycetota</taxon>
        <taxon>Actinomycetes</taxon>
        <taxon>Kitasatosporales</taxon>
        <taxon>Streptomycetaceae</taxon>
        <taxon>Streptomyces</taxon>
    </lineage>
</organism>
<reference evidence="3" key="1">
    <citation type="journal article" date="2019" name="Int. J. Syst. Evol. Microbiol.">
        <title>The Global Catalogue of Microorganisms (GCM) 10K type strain sequencing project: providing services to taxonomists for standard genome sequencing and annotation.</title>
        <authorList>
            <consortium name="The Broad Institute Genomics Platform"/>
            <consortium name="The Broad Institute Genome Sequencing Center for Infectious Disease"/>
            <person name="Wu L."/>
            <person name="Ma J."/>
        </authorList>
    </citation>
    <scope>NUCLEOTIDE SEQUENCE [LARGE SCALE GENOMIC DNA]</scope>
    <source>
        <strain evidence="3">CGMCC 4.7275</strain>
    </source>
</reference>
<keyword evidence="1" id="KW-0732">Signal</keyword>
<dbReference type="RefSeq" id="WP_189105361.1">
    <property type="nucleotide sequence ID" value="NZ_BMMV01000001.1"/>
</dbReference>